<comment type="subcellular location">
    <subcellularLocation>
        <location evidence="1">Cell membrane</location>
        <topology evidence="1">Multi-pass membrane protein</topology>
    </subcellularLocation>
</comment>
<keyword evidence="4 6" id="KW-1133">Transmembrane helix</keyword>
<feature type="transmembrane region" description="Helical" evidence="6">
    <location>
        <begin position="156"/>
        <end position="178"/>
    </location>
</feature>
<dbReference type="GO" id="GO:0022857">
    <property type="term" value="F:transmembrane transporter activity"/>
    <property type="evidence" value="ECO:0007669"/>
    <property type="project" value="InterPro"/>
</dbReference>
<evidence type="ECO:0000313" key="7">
    <source>
        <dbReference type="EMBL" id="EIM73844.1"/>
    </source>
</evidence>
<evidence type="ECO:0000256" key="1">
    <source>
        <dbReference type="ARBA" id="ARBA00004651"/>
    </source>
</evidence>
<dbReference type="PATRIC" id="fig|1189611.3.peg.2813"/>
<name>I5BW92_9HYPH</name>
<reference evidence="7 8" key="1">
    <citation type="journal article" date="2012" name="J. Bacteriol.">
        <title>Genome Sequence of Nitratireductor aquibiodomus Strain RA22.</title>
        <authorList>
            <person name="Singh A."/>
            <person name="Jangir P.K."/>
            <person name="Kumari C."/>
            <person name="Sharma R."/>
        </authorList>
    </citation>
    <scope>NUCLEOTIDE SEQUENCE [LARGE SCALE GENOMIC DNA]</scope>
    <source>
        <strain evidence="7 8">RA22</strain>
    </source>
</reference>
<dbReference type="GO" id="GO:0005886">
    <property type="term" value="C:plasma membrane"/>
    <property type="evidence" value="ECO:0007669"/>
    <property type="project" value="UniProtKB-SubCell"/>
</dbReference>
<protein>
    <submittedName>
        <fullName evidence="7">Inner-membrane translocator</fullName>
    </submittedName>
</protein>
<dbReference type="Proteomes" id="UP000004622">
    <property type="component" value="Unassembled WGS sequence"/>
</dbReference>
<keyword evidence="2" id="KW-1003">Cell membrane</keyword>
<dbReference type="RefSeq" id="WP_007009153.1">
    <property type="nucleotide sequence ID" value="NZ_AJXZ01000034.1"/>
</dbReference>
<dbReference type="STRING" id="204799.GCA_001696575_03614"/>
<dbReference type="PANTHER" id="PTHR32196:SF72">
    <property type="entry name" value="RIBOSE IMPORT PERMEASE PROTEIN RBSC"/>
    <property type="match status" value="1"/>
</dbReference>
<dbReference type="EMBL" id="AJXZ01000034">
    <property type="protein sequence ID" value="EIM73844.1"/>
    <property type="molecule type" value="Genomic_DNA"/>
</dbReference>
<evidence type="ECO:0000256" key="4">
    <source>
        <dbReference type="ARBA" id="ARBA00022989"/>
    </source>
</evidence>
<dbReference type="CDD" id="cd06579">
    <property type="entry name" value="TM_PBP1_transp_AraH_like"/>
    <property type="match status" value="1"/>
</dbReference>
<dbReference type="AlphaFoldDB" id="I5BW92"/>
<dbReference type="InterPro" id="IPR001851">
    <property type="entry name" value="ABC_transp_permease"/>
</dbReference>
<evidence type="ECO:0000313" key="8">
    <source>
        <dbReference type="Proteomes" id="UP000004622"/>
    </source>
</evidence>
<evidence type="ECO:0000256" key="3">
    <source>
        <dbReference type="ARBA" id="ARBA00022692"/>
    </source>
</evidence>
<keyword evidence="5 6" id="KW-0472">Membrane</keyword>
<comment type="caution">
    <text evidence="7">The sequence shown here is derived from an EMBL/GenBank/DDBJ whole genome shotgun (WGS) entry which is preliminary data.</text>
</comment>
<proteinExistence type="predicted"/>
<dbReference type="Pfam" id="PF02653">
    <property type="entry name" value="BPD_transp_2"/>
    <property type="match status" value="1"/>
</dbReference>
<gene>
    <name evidence="7" type="ORF">A33O_13880</name>
</gene>
<evidence type="ECO:0000256" key="6">
    <source>
        <dbReference type="SAM" id="Phobius"/>
    </source>
</evidence>
<evidence type="ECO:0000256" key="2">
    <source>
        <dbReference type="ARBA" id="ARBA00022475"/>
    </source>
</evidence>
<feature type="transmembrane region" description="Helical" evidence="6">
    <location>
        <begin position="133"/>
        <end position="149"/>
    </location>
</feature>
<sequence>MMVAYLRLPSFLVTLATMGLFAGVARSMTDLRSIPVLSDTFTGFFGSGSFFGIPSLVLWTLAAVIVGHLVYRESRFGAHVIATGDNARAAQVSGIKVPRLRLAVLMISGGCAGLAGLLYAGRLQAAKYTLGESDLMTVIAAVIVGGTALNGGKGSVIGALVGSLLMGMLNNGLILMGLSVSDQMIVRGLIILLAVAISLRDTTRA</sequence>
<organism evidence="7 8">
    <name type="scientific">Nitratireductor aquibiodomus RA22</name>
    <dbReference type="NCBI Taxonomy" id="1189611"/>
    <lineage>
        <taxon>Bacteria</taxon>
        <taxon>Pseudomonadati</taxon>
        <taxon>Pseudomonadota</taxon>
        <taxon>Alphaproteobacteria</taxon>
        <taxon>Hyphomicrobiales</taxon>
        <taxon>Phyllobacteriaceae</taxon>
        <taxon>Nitratireductor</taxon>
    </lineage>
</organism>
<dbReference type="PANTHER" id="PTHR32196">
    <property type="entry name" value="ABC TRANSPORTER PERMEASE PROTEIN YPHD-RELATED-RELATED"/>
    <property type="match status" value="1"/>
</dbReference>
<keyword evidence="3 6" id="KW-0812">Transmembrane</keyword>
<evidence type="ECO:0000256" key="5">
    <source>
        <dbReference type="ARBA" id="ARBA00023136"/>
    </source>
</evidence>
<feature type="transmembrane region" description="Helical" evidence="6">
    <location>
        <begin position="51"/>
        <end position="71"/>
    </location>
</feature>
<feature type="transmembrane region" description="Helical" evidence="6">
    <location>
        <begin position="102"/>
        <end position="121"/>
    </location>
</feature>
<feature type="transmembrane region" description="Helical" evidence="6">
    <location>
        <begin position="184"/>
        <end position="200"/>
    </location>
</feature>
<accession>I5BW92</accession>